<gene>
    <name evidence="2" type="ORF">D3H35_21600</name>
</gene>
<keyword evidence="1" id="KW-0472">Membrane</keyword>
<feature type="transmembrane region" description="Helical" evidence="1">
    <location>
        <begin position="37"/>
        <end position="58"/>
    </location>
</feature>
<evidence type="ECO:0000313" key="2">
    <source>
        <dbReference type="EMBL" id="RIE01038.1"/>
    </source>
</evidence>
<dbReference type="RefSeq" id="WP_119151304.1">
    <property type="nucleotide sequence ID" value="NZ_JBHSOV010000014.1"/>
</dbReference>
<name>A0A398CJM3_9BACL</name>
<evidence type="ECO:0000256" key="1">
    <source>
        <dbReference type="SAM" id="Phobius"/>
    </source>
</evidence>
<dbReference type="Proteomes" id="UP000266340">
    <property type="component" value="Unassembled WGS sequence"/>
</dbReference>
<feature type="transmembrane region" description="Helical" evidence="1">
    <location>
        <begin position="64"/>
        <end position="87"/>
    </location>
</feature>
<comment type="caution">
    <text evidence="2">The sequence shown here is derived from an EMBL/GenBank/DDBJ whole genome shotgun (WGS) entry which is preliminary data.</text>
</comment>
<keyword evidence="1" id="KW-1133">Transmembrane helix</keyword>
<evidence type="ECO:0000313" key="3">
    <source>
        <dbReference type="Proteomes" id="UP000266340"/>
    </source>
</evidence>
<dbReference type="InterPro" id="IPR010001">
    <property type="entry name" value="BofA"/>
</dbReference>
<dbReference type="OrthoDB" id="2659295at2"/>
<accession>A0A398CJM3</accession>
<reference evidence="2 3" key="1">
    <citation type="submission" date="2018-09" db="EMBL/GenBank/DDBJ databases">
        <title>Cohnella cavernae sp. nov., isolated from a karst cave.</title>
        <authorList>
            <person name="Zhu H."/>
        </authorList>
    </citation>
    <scope>NUCLEOTIDE SEQUENCE [LARGE SCALE GENOMIC DNA]</scope>
    <source>
        <strain evidence="2 3">K2E09-144</strain>
    </source>
</reference>
<proteinExistence type="predicted"/>
<keyword evidence="1" id="KW-0812">Transmembrane</keyword>
<dbReference type="Pfam" id="PF07441">
    <property type="entry name" value="BofA"/>
    <property type="match status" value="1"/>
</dbReference>
<feature type="transmembrane region" description="Helical" evidence="1">
    <location>
        <begin position="6"/>
        <end position="25"/>
    </location>
</feature>
<sequence>MKTMWMILLIVSASLLGIVLIRQRLPLGWLTRFGAHLVLSALVIYALNFSGWITGWYVPLNPATIGAVTLLGLPGIGLVLGLQYTLLA</sequence>
<keyword evidence="3" id="KW-1185">Reference proteome</keyword>
<dbReference type="EMBL" id="QXJM01000040">
    <property type="protein sequence ID" value="RIE01038.1"/>
    <property type="molecule type" value="Genomic_DNA"/>
</dbReference>
<organism evidence="2 3">
    <name type="scientific">Cohnella faecalis</name>
    <dbReference type="NCBI Taxonomy" id="2315694"/>
    <lineage>
        <taxon>Bacteria</taxon>
        <taxon>Bacillati</taxon>
        <taxon>Bacillota</taxon>
        <taxon>Bacilli</taxon>
        <taxon>Bacillales</taxon>
        <taxon>Paenibacillaceae</taxon>
        <taxon>Cohnella</taxon>
    </lineage>
</organism>
<dbReference type="AlphaFoldDB" id="A0A398CJM3"/>
<protein>
    <submittedName>
        <fullName evidence="2">Pro-sigmaK processing inhibitor BofA</fullName>
    </submittedName>
</protein>